<dbReference type="OrthoDB" id="1122942at2"/>
<feature type="transmembrane region" description="Helical" evidence="1">
    <location>
        <begin position="12"/>
        <end position="30"/>
    </location>
</feature>
<evidence type="ECO:0000313" key="2">
    <source>
        <dbReference type="EMBL" id="SKC06171.1"/>
    </source>
</evidence>
<evidence type="ECO:0000313" key="3">
    <source>
        <dbReference type="Proteomes" id="UP000191055"/>
    </source>
</evidence>
<dbReference type="KEGG" id="asx:CDL62_01565"/>
<dbReference type="EMBL" id="FUYV01000009">
    <property type="protein sequence ID" value="SKC06171.1"/>
    <property type="molecule type" value="Genomic_DNA"/>
</dbReference>
<reference evidence="3" key="1">
    <citation type="submission" date="2017-02" db="EMBL/GenBank/DDBJ databases">
        <authorList>
            <person name="Varghese N."/>
            <person name="Submissions S."/>
        </authorList>
    </citation>
    <scope>NUCLEOTIDE SEQUENCE [LARGE SCALE GENOMIC DNA]</scope>
    <source>
        <strain evidence="3">DSM 24412</strain>
    </source>
</reference>
<dbReference type="RefSeq" id="WP_079557560.1">
    <property type="nucleotide sequence ID" value="NZ_CP021904.1"/>
</dbReference>
<accession>A0A1T5GCV6</accession>
<proteinExistence type="predicted"/>
<sequence>MNRNWKNNQITGLIIGFIVPLIASLLIYHFRYPGAGTYIEFLSKLNEWDSLGKLLSLSVIPNLLFFFIGLKKEWMKSARGVLTATMIYGVVALIIFMAQ</sequence>
<protein>
    <submittedName>
        <fullName evidence="2">Uncharacterized protein</fullName>
    </submittedName>
</protein>
<dbReference type="STRING" id="889453.SAMN03080601_01815"/>
<keyword evidence="1" id="KW-0812">Transmembrane</keyword>
<gene>
    <name evidence="2" type="ORF">SAMN03080601_01815</name>
</gene>
<name>A0A1T5GCV6_9BACT</name>
<evidence type="ECO:0000256" key="1">
    <source>
        <dbReference type="SAM" id="Phobius"/>
    </source>
</evidence>
<keyword evidence="1" id="KW-0472">Membrane</keyword>
<keyword evidence="3" id="KW-1185">Reference proteome</keyword>
<keyword evidence="1" id="KW-1133">Transmembrane helix</keyword>
<feature type="transmembrane region" description="Helical" evidence="1">
    <location>
        <begin position="80"/>
        <end position="98"/>
    </location>
</feature>
<dbReference type="AlphaFoldDB" id="A0A1T5GCV6"/>
<feature type="transmembrane region" description="Helical" evidence="1">
    <location>
        <begin position="50"/>
        <end position="68"/>
    </location>
</feature>
<dbReference type="Proteomes" id="UP000191055">
    <property type="component" value="Unassembled WGS sequence"/>
</dbReference>
<organism evidence="2 3">
    <name type="scientific">Alkalitalea saponilacus</name>
    <dbReference type="NCBI Taxonomy" id="889453"/>
    <lineage>
        <taxon>Bacteria</taxon>
        <taxon>Pseudomonadati</taxon>
        <taxon>Bacteroidota</taxon>
        <taxon>Bacteroidia</taxon>
        <taxon>Marinilabiliales</taxon>
        <taxon>Marinilabiliaceae</taxon>
        <taxon>Alkalitalea</taxon>
    </lineage>
</organism>